<comment type="similarity">
    <text evidence="2 6">Belongs to the dTDP-4-dehydrorhamnose reductase family.</text>
</comment>
<protein>
    <recommendedName>
        <fullName evidence="4 6">dTDP-4-dehydrorhamnose reductase</fullName>
        <ecNumber evidence="3 6">1.1.1.133</ecNumber>
    </recommendedName>
</protein>
<dbReference type="EMBL" id="BRVO01000001">
    <property type="protein sequence ID" value="GLB48142.1"/>
    <property type="molecule type" value="Genomic_DNA"/>
</dbReference>
<comment type="catalytic activity">
    <reaction evidence="5">
        <text>dTDP-beta-L-rhamnose + NADP(+) = dTDP-4-dehydro-beta-L-rhamnose + NADPH + H(+)</text>
        <dbReference type="Rhea" id="RHEA:21796"/>
        <dbReference type="ChEBI" id="CHEBI:15378"/>
        <dbReference type="ChEBI" id="CHEBI:57510"/>
        <dbReference type="ChEBI" id="CHEBI:57783"/>
        <dbReference type="ChEBI" id="CHEBI:58349"/>
        <dbReference type="ChEBI" id="CHEBI:62830"/>
        <dbReference type="EC" id="1.1.1.133"/>
    </reaction>
</comment>
<keyword evidence="6" id="KW-0521">NADP</keyword>
<evidence type="ECO:0000256" key="2">
    <source>
        <dbReference type="ARBA" id="ARBA00010944"/>
    </source>
</evidence>
<dbReference type="RefSeq" id="WP_281763796.1">
    <property type="nucleotide sequence ID" value="NZ_BRVO01000001.1"/>
</dbReference>
<dbReference type="InterPro" id="IPR005913">
    <property type="entry name" value="dTDP_dehydrorham_reduct"/>
</dbReference>
<evidence type="ECO:0000256" key="4">
    <source>
        <dbReference type="ARBA" id="ARBA00017099"/>
    </source>
</evidence>
<feature type="domain" description="RmlD-like substrate binding" evidence="7">
    <location>
        <begin position="1"/>
        <end position="282"/>
    </location>
</feature>
<evidence type="ECO:0000256" key="3">
    <source>
        <dbReference type="ARBA" id="ARBA00012929"/>
    </source>
</evidence>
<dbReference type="SUPFAM" id="SSF51735">
    <property type="entry name" value="NAD(P)-binding Rossmann-fold domains"/>
    <property type="match status" value="1"/>
</dbReference>
<comment type="function">
    <text evidence="6">Catalyzes the reduction of dTDP-6-deoxy-L-lyxo-4-hexulose to yield dTDP-L-rhamnose.</text>
</comment>
<keyword evidence="6" id="KW-0560">Oxidoreductase</keyword>
<dbReference type="EC" id="1.1.1.133" evidence="3 6"/>
<sequence>MKILVTGASGQLGTCIQEVAAEYENLEWIFASSIDLDITDVEEVSDFFSEHQPDTVINCAAYTAVDKAENHAETVYNVNAEAVRILSEQCKFHNAVLVHISTDFVFDGTAKEPYKITDATNPLGVYGASKLKGETYVQEILDTYFIIRTSWVYSEFGGNFMKTMLRLAETKNELNVVADQIGAPTYAMDLAKFLVEIVSSKSTNYGIYHYSNKGSISWHTFASAIFEYAQKDVVVHAIPTTEYPTPAKRPEYSVLDTSNTIAQFKVDIPDWKTSLQNCLKKYL</sequence>
<dbReference type="InterPro" id="IPR036291">
    <property type="entry name" value="NAD(P)-bd_dom_sf"/>
</dbReference>
<gene>
    <name evidence="8" type="primary">rmlD</name>
    <name evidence="8" type="ORF">Y10_05100</name>
</gene>
<dbReference type="PANTHER" id="PTHR10491">
    <property type="entry name" value="DTDP-4-DEHYDRORHAMNOSE REDUCTASE"/>
    <property type="match status" value="1"/>
</dbReference>
<dbReference type="Gene3D" id="3.90.25.10">
    <property type="entry name" value="UDP-galactose 4-epimerase, domain 1"/>
    <property type="match status" value="1"/>
</dbReference>
<comment type="caution">
    <text evidence="8">The sequence shown here is derived from an EMBL/GenBank/DDBJ whole genome shotgun (WGS) entry which is preliminary data.</text>
</comment>
<evidence type="ECO:0000256" key="6">
    <source>
        <dbReference type="RuleBase" id="RU364082"/>
    </source>
</evidence>
<evidence type="ECO:0000256" key="1">
    <source>
        <dbReference type="ARBA" id="ARBA00004781"/>
    </source>
</evidence>
<evidence type="ECO:0000313" key="8">
    <source>
        <dbReference type="EMBL" id="GLB48142.1"/>
    </source>
</evidence>
<dbReference type="NCBIfam" id="TIGR01214">
    <property type="entry name" value="rmlD"/>
    <property type="match status" value="1"/>
</dbReference>
<dbReference type="Pfam" id="PF04321">
    <property type="entry name" value="RmlD_sub_bind"/>
    <property type="match status" value="1"/>
</dbReference>
<reference evidence="8" key="1">
    <citation type="submission" date="2022-07" db="EMBL/GenBank/DDBJ databases">
        <title>Taxonomy of Novel Oxalotrophic and Methylotrophic Bacteria.</title>
        <authorList>
            <person name="Sahin N."/>
            <person name="Tani A."/>
        </authorList>
    </citation>
    <scope>NUCLEOTIDE SEQUENCE</scope>
    <source>
        <strain evidence="8">Y10</strain>
    </source>
</reference>
<dbReference type="CDD" id="cd05254">
    <property type="entry name" value="dTDP_HR_like_SDR_e"/>
    <property type="match status" value="1"/>
</dbReference>
<accession>A0ABQ5MFK8</accession>
<dbReference type="PANTHER" id="PTHR10491:SF4">
    <property type="entry name" value="METHIONINE ADENOSYLTRANSFERASE 2 SUBUNIT BETA"/>
    <property type="match status" value="1"/>
</dbReference>
<name>A0ABQ5MFK8_9FLAO</name>
<dbReference type="InterPro" id="IPR029903">
    <property type="entry name" value="RmlD-like-bd"/>
</dbReference>
<evidence type="ECO:0000259" key="7">
    <source>
        <dbReference type="Pfam" id="PF04321"/>
    </source>
</evidence>
<proteinExistence type="inferred from homology"/>
<evidence type="ECO:0000256" key="5">
    <source>
        <dbReference type="ARBA" id="ARBA00048200"/>
    </source>
</evidence>
<dbReference type="Gene3D" id="3.40.50.720">
    <property type="entry name" value="NAD(P)-binding Rossmann-like Domain"/>
    <property type="match status" value="1"/>
</dbReference>
<organism evidence="8 9">
    <name type="scientific">Neptunitalea lumnitzerae</name>
    <dbReference type="NCBI Taxonomy" id="2965509"/>
    <lineage>
        <taxon>Bacteria</taxon>
        <taxon>Pseudomonadati</taxon>
        <taxon>Bacteroidota</taxon>
        <taxon>Flavobacteriia</taxon>
        <taxon>Flavobacteriales</taxon>
        <taxon>Flavobacteriaceae</taxon>
        <taxon>Neptunitalea</taxon>
    </lineage>
</organism>
<keyword evidence="9" id="KW-1185">Reference proteome</keyword>
<evidence type="ECO:0000313" key="9">
    <source>
        <dbReference type="Proteomes" id="UP001143543"/>
    </source>
</evidence>
<comment type="pathway">
    <text evidence="1 6">Carbohydrate biosynthesis; dTDP-L-rhamnose biosynthesis.</text>
</comment>
<dbReference type="Proteomes" id="UP001143543">
    <property type="component" value="Unassembled WGS sequence"/>
</dbReference>